<organism evidence="2">
    <name type="scientific">Aplanochytrium stocchinoi</name>
    <dbReference type="NCBI Taxonomy" id="215587"/>
    <lineage>
        <taxon>Eukaryota</taxon>
        <taxon>Sar</taxon>
        <taxon>Stramenopiles</taxon>
        <taxon>Bigyra</taxon>
        <taxon>Labyrinthulomycetes</taxon>
        <taxon>Thraustochytrida</taxon>
        <taxon>Thraustochytriidae</taxon>
        <taxon>Aplanochytrium</taxon>
    </lineage>
</organism>
<sequence length="444" mass="49550">MDTRSSPSREKLIRLGKEAGLSTEQMSLPKQELYKLLNGSYNIDRLERRLLRNSSESVSESYQSLLLQTGPGEDVPEQVSVVTDDNKSFNDSGSLRRSRRLLRKRSRQSDDENVKIGINKRSTRQRQGTSSSSLPYSSLPSSSSSSGNVNDNKSTRRSTKGKGKGKINPSSSGSKNENKSTRRSPKGKNKASVNSSSSGHINETKSTTRSTKGKSKAKVNSSSLGNKNESKSTRRSTKAKNTAFKVEKKNEIFSDGMDPITREPLGKHVFTFKRPYGKEAQFDAGTLVDYILASGDFLEPESRIPFSPNDMKRLDNLVRKAGLNKGSVYEAIRDKERYTERKVSQDALLALERCIGEVVSEMLSIIDAVCDLTADPETAETQLLLNVFPVFAHYFTLLRGMDSEYATKCVKQYISFIVGPPNRPTRNRLGFRDSVLHFLHQMTF</sequence>
<evidence type="ECO:0000256" key="1">
    <source>
        <dbReference type="SAM" id="MobiDB-lite"/>
    </source>
</evidence>
<reference evidence="2" key="1">
    <citation type="submission" date="2021-01" db="EMBL/GenBank/DDBJ databases">
        <authorList>
            <person name="Corre E."/>
            <person name="Pelletier E."/>
            <person name="Niang G."/>
            <person name="Scheremetjew M."/>
            <person name="Finn R."/>
            <person name="Kale V."/>
            <person name="Holt S."/>
            <person name="Cochrane G."/>
            <person name="Meng A."/>
            <person name="Brown T."/>
            <person name="Cohen L."/>
        </authorList>
    </citation>
    <scope>NUCLEOTIDE SEQUENCE</scope>
    <source>
        <strain evidence="2">GSBS06</strain>
    </source>
</reference>
<accession>A0A7S3PKL8</accession>
<gene>
    <name evidence="2" type="ORF">ASTO00021_LOCUS12545</name>
</gene>
<evidence type="ECO:0000313" key="2">
    <source>
        <dbReference type="EMBL" id="CAE0442436.1"/>
    </source>
</evidence>
<feature type="compositionally biased region" description="Low complexity" evidence="1">
    <location>
        <begin position="125"/>
        <end position="146"/>
    </location>
</feature>
<proteinExistence type="predicted"/>
<dbReference type="EMBL" id="HBIN01016489">
    <property type="protein sequence ID" value="CAE0442436.1"/>
    <property type="molecule type" value="Transcribed_RNA"/>
</dbReference>
<feature type="compositionally biased region" description="Polar residues" evidence="1">
    <location>
        <begin position="191"/>
        <end position="201"/>
    </location>
</feature>
<dbReference type="AlphaFoldDB" id="A0A7S3PKL8"/>
<feature type="region of interest" description="Disordered" evidence="1">
    <location>
        <begin position="62"/>
        <end position="243"/>
    </location>
</feature>
<protein>
    <submittedName>
        <fullName evidence="2">Uncharacterized protein</fullName>
    </submittedName>
</protein>
<feature type="compositionally biased region" description="Polar residues" evidence="1">
    <location>
        <begin position="218"/>
        <end position="227"/>
    </location>
</feature>
<name>A0A7S3PKL8_9STRA</name>
<feature type="compositionally biased region" description="Basic residues" evidence="1">
    <location>
        <begin position="96"/>
        <end position="106"/>
    </location>
</feature>
<feature type="compositionally biased region" description="Basic residues" evidence="1">
    <location>
        <begin position="155"/>
        <end position="165"/>
    </location>
</feature>